<sequence>MINSTRRRSLLDVKVKRGADVGSDHHLVTAMIRLKLQNTDRKTTMRKHFDVSRLRDTKVKAVFVVQVRNRFQALQALDEEAGRADETNKQWEQVASLYSKSSEACVGYKWKKKKEWLTENTWKAIDERRNLKKKLTEAKSGRLQERYLQQYREANKTLKRMVRADKRAYMDNLATQAEDAADRGEQGTLFRITKALSGKHHGSASAPPIKDKQGRLLKTNKRHVGQNIFKNADLDINTDPPGKEEIVTAIRSLKNRKAPGYDNLNTELFKADPDLAATILQPLFRTIREKKQVPDDWNKGIIVKIPKKGALSDCNNWRGITLLSVPSKILAKVIIQRISDAVDKSLRNEQAGFRRGRGCNDQIFALRNIIEQCTEWQRQLYINFVDFEKAFDSIHRDSLWRILRAYGITDQIVELIKSFYTNFSCSVGNSDVRFEMKTGVRQGCIMSALLFNLAIDWVMRRTTEDGARGSRWTLFSSLEDLDFADDLALLSHTHQHMQEKTNRLNTFARQVGLKISQRKTEVMTLNIDSPAPVKVDGKELPTTKSFTYLGSIVRQDGGAENDIQSRLNKARTVFMTLNNVWRSSQYSVHTKLRIYQSCVLSALLYGSECWRMTEGDLNKLSTFHTTSLRKILRIFWPRKISNHDLLQRCKQEDMDTIITRRRWRWIGHVMRKDCTSISKRALHWTPEGKRKRGRPKNTWRRTVEAELKTLNHTWGTIEKLAKDRQKWMIFVAALHASRRNR</sequence>
<dbReference type="CDD" id="cd01650">
    <property type="entry name" value="RT_nLTR_like"/>
    <property type="match status" value="1"/>
</dbReference>
<dbReference type="PANTHER" id="PTHR47027:SF25">
    <property type="entry name" value="REVERSE TRANSCRIPTASE DOMAIN-CONTAINING PROTEIN"/>
    <property type="match status" value="1"/>
</dbReference>
<evidence type="ECO:0000313" key="2">
    <source>
        <dbReference type="EMBL" id="KAL0199649.1"/>
    </source>
</evidence>
<keyword evidence="3" id="KW-1185">Reference proteome</keyword>
<gene>
    <name evidence="2" type="ORF">M9458_002836</name>
</gene>
<proteinExistence type="predicted"/>
<dbReference type="PANTHER" id="PTHR47027">
    <property type="entry name" value="REVERSE TRANSCRIPTASE DOMAIN-CONTAINING PROTEIN"/>
    <property type="match status" value="1"/>
</dbReference>
<dbReference type="InterPro" id="IPR043502">
    <property type="entry name" value="DNA/RNA_pol_sf"/>
</dbReference>
<dbReference type="Pfam" id="PF20049">
    <property type="entry name" value="DUF6451"/>
    <property type="match status" value="1"/>
</dbReference>
<dbReference type="Pfam" id="PF00078">
    <property type="entry name" value="RVT_1"/>
    <property type="match status" value="1"/>
</dbReference>
<feature type="non-terminal residue" evidence="2">
    <location>
        <position position="741"/>
    </location>
</feature>
<dbReference type="SUPFAM" id="SSF56672">
    <property type="entry name" value="DNA/RNA polymerases"/>
    <property type="match status" value="1"/>
</dbReference>
<feature type="domain" description="Reverse transcriptase" evidence="1">
    <location>
        <begin position="286"/>
        <end position="553"/>
    </location>
</feature>
<dbReference type="EMBL" id="JAMKFB020000002">
    <property type="protein sequence ID" value="KAL0199649.1"/>
    <property type="molecule type" value="Genomic_DNA"/>
</dbReference>
<dbReference type="PROSITE" id="PS50878">
    <property type="entry name" value="RT_POL"/>
    <property type="match status" value="1"/>
</dbReference>
<evidence type="ECO:0000313" key="3">
    <source>
        <dbReference type="Proteomes" id="UP001529510"/>
    </source>
</evidence>
<dbReference type="AlphaFoldDB" id="A0ABD0RM99"/>
<reference evidence="2 3" key="1">
    <citation type="submission" date="2024-05" db="EMBL/GenBank/DDBJ databases">
        <title>Genome sequencing and assembly of Indian major carp, Cirrhinus mrigala (Hamilton, 1822).</title>
        <authorList>
            <person name="Mohindra V."/>
            <person name="Chowdhury L.M."/>
            <person name="Lal K."/>
            <person name="Jena J.K."/>
        </authorList>
    </citation>
    <scope>NUCLEOTIDE SEQUENCE [LARGE SCALE GENOMIC DNA]</scope>
    <source>
        <strain evidence="2">CM1030</strain>
        <tissue evidence="2">Blood</tissue>
    </source>
</reference>
<dbReference type="Proteomes" id="UP001529510">
    <property type="component" value="Unassembled WGS sequence"/>
</dbReference>
<evidence type="ECO:0000259" key="1">
    <source>
        <dbReference type="PROSITE" id="PS50878"/>
    </source>
</evidence>
<dbReference type="InterPro" id="IPR000477">
    <property type="entry name" value="RT_dom"/>
</dbReference>
<organism evidence="2 3">
    <name type="scientific">Cirrhinus mrigala</name>
    <name type="common">Mrigala</name>
    <dbReference type="NCBI Taxonomy" id="683832"/>
    <lineage>
        <taxon>Eukaryota</taxon>
        <taxon>Metazoa</taxon>
        <taxon>Chordata</taxon>
        <taxon>Craniata</taxon>
        <taxon>Vertebrata</taxon>
        <taxon>Euteleostomi</taxon>
        <taxon>Actinopterygii</taxon>
        <taxon>Neopterygii</taxon>
        <taxon>Teleostei</taxon>
        <taxon>Ostariophysi</taxon>
        <taxon>Cypriniformes</taxon>
        <taxon>Cyprinidae</taxon>
        <taxon>Labeoninae</taxon>
        <taxon>Labeonini</taxon>
        <taxon>Cirrhinus</taxon>
    </lineage>
</organism>
<accession>A0ABD0RM99</accession>
<comment type="caution">
    <text evidence="2">The sequence shown here is derived from an EMBL/GenBank/DDBJ whole genome shotgun (WGS) entry which is preliminary data.</text>
</comment>
<name>A0ABD0RM99_CIRMR</name>
<dbReference type="InterPro" id="IPR045609">
    <property type="entry name" value="DUF6451"/>
</dbReference>
<protein>
    <recommendedName>
        <fullName evidence="1">Reverse transcriptase domain-containing protein</fullName>
    </recommendedName>
</protein>